<dbReference type="RefSeq" id="WP_073376422.1">
    <property type="nucleotide sequence ID" value="NZ_FQZK01000002.1"/>
</dbReference>
<protein>
    <submittedName>
        <fullName evidence="6">Magnesium transporter NIPA</fullName>
    </submittedName>
</protein>
<feature type="transmembrane region" description="Helical" evidence="5">
    <location>
        <begin position="103"/>
        <end position="120"/>
    </location>
</feature>
<dbReference type="PANTHER" id="PTHR40761">
    <property type="entry name" value="CONSERVED INTEGRAL MEMBRANE ALANINE VALINE AND LEUCINE RICH PROTEIN-RELATED"/>
    <property type="match status" value="1"/>
</dbReference>
<dbReference type="SUPFAM" id="SSF103481">
    <property type="entry name" value="Multidrug resistance efflux transporter EmrE"/>
    <property type="match status" value="1"/>
</dbReference>
<dbReference type="NCBIfam" id="NF038012">
    <property type="entry name" value="DMT_1"/>
    <property type="match status" value="1"/>
</dbReference>
<dbReference type="InterPro" id="IPR037185">
    <property type="entry name" value="EmrE-like"/>
</dbReference>
<proteinExistence type="predicted"/>
<dbReference type="GO" id="GO:0015095">
    <property type="term" value="F:magnesium ion transmembrane transporter activity"/>
    <property type="evidence" value="ECO:0007669"/>
    <property type="project" value="InterPro"/>
</dbReference>
<keyword evidence="7" id="KW-1185">Reference proteome</keyword>
<evidence type="ECO:0000313" key="6">
    <source>
        <dbReference type="EMBL" id="SHI79999.1"/>
    </source>
</evidence>
<dbReference type="PANTHER" id="PTHR40761:SF1">
    <property type="entry name" value="CONSERVED INTEGRAL MEMBRANE ALANINE VALINE AND LEUCINE RICH PROTEIN-RELATED"/>
    <property type="match status" value="1"/>
</dbReference>
<evidence type="ECO:0000256" key="2">
    <source>
        <dbReference type="ARBA" id="ARBA00022692"/>
    </source>
</evidence>
<dbReference type="Gene3D" id="1.10.3730.20">
    <property type="match status" value="1"/>
</dbReference>
<gene>
    <name evidence="6" type="ORF">SAMN05421803_102134</name>
</gene>
<dbReference type="STRING" id="758803.SAMN05421803_102134"/>
<dbReference type="Pfam" id="PF05653">
    <property type="entry name" value="Mg_trans_NIPA"/>
    <property type="match status" value="1"/>
</dbReference>
<keyword evidence="4 5" id="KW-0472">Membrane</keyword>
<evidence type="ECO:0000256" key="5">
    <source>
        <dbReference type="SAM" id="Phobius"/>
    </source>
</evidence>
<feature type="transmembrane region" description="Helical" evidence="5">
    <location>
        <begin position="224"/>
        <end position="244"/>
    </location>
</feature>
<evidence type="ECO:0000256" key="1">
    <source>
        <dbReference type="ARBA" id="ARBA00004141"/>
    </source>
</evidence>
<evidence type="ECO:0000256" key="4">
    <source>
        <dbReference type="ARBA" id="ARBA00023136"/>
    </source>
</evidence>
<reference evidence="6 7" key="1">
    <citation type="submission" date="2016-11" db="EMBL/GenBank/DDBJ databases">
        <authorList>
            <person name="Jaros S."/>
            <person name="Januszkiewicz K."/>
            <person name="Wedrychowicz H."/>
        </authorList>
    </citation>
    <scope>NUCLEOTIDE SEQUENCE [LARGE SCALE GENOMIC DNA]</scope>
    <source>
        <strain evidence="6 7">CGMCC 4.5723</strain>
    </source>
</reference>
<dbReference type="Proteomes" id="UP000184452">
    <property type="component" value="Unassembled WGS sequence"/>
</dbReference>
<evidence type="ECO:0000256" key="3">
    <source>
        <dbReference type="ARBA" id="ARBA00022989"/>
    </source>
</evidence>
<dbReference type="AlphaFoldDB" id="A0A1M6E3N9"/>
<dbReference type="InterPro" id="IPR008521">
    <property type="entry name" value="Mg_trans_NIPA"/>
</dbReference>
<feature type="transmembrane region" description="Helical" evidence="5">
    <location>
        <begin position="74"/>
        <end position="94"/>
    </location>
</feature>
<accession>A0A1M6E3N9</accession>
<keyword evidence="2 5" id="KW-0812">Transmembrane</keyword>
<keyword evidence="3 5" id="KW-1133">Transmembrane helix</keyword>
<feature type="transmembrane region" description="Helical" evidence="5">
    <location>
        <begin position="162"/>
        <end position="182"/>
    </location>
</feature>
<dbReference type="GO" id="GO:0016020">
    <property type="term" value="C:membrane"/>
    <property type="evidence" value="ECO:0007669"/>
    <property type="project" value="UniProtKB-SubCell"/>
</dbReference>
<organism evidence="6 7">
    <name type="scientific">Nocardiopsis flavescens</name>
    <dbReference type="NCBI Taxonomy" id="758803"/>
    <lineage>
        <taxon>Bacteria</taxon>
        <taxon>Bacillati</taxon>
        <taxon>Actinomycetota</taxon>
        <taxon>Actinomycetes</taxon>
        <taxon>Streptosporangiales</taxon>
        <taxon>Nocardiopsidaceae</taxon>
        <taxon>Nocardiopsis</taxon>
    </lineage>
</organism>
<name>A0A1M6E3N9_9ACTN</name>
<feature type="transmembrane region" description="Helical" evidence="5">
    <location>
        <begin position="194"/>
        <end position="212"/>
    </location>
</feature>
<dbReference type="EMBL" id="FQZK01000002">
    <property type="protein sequence ID" value="SHI79999.1"/>
    <property type="molecule type" value="Genomic_DNA"/>
</dbReference>
<sequence length="297" mass="30118">MVWSVLLAVAGAFALALGSALQERDAVRAPGGQVARAGFLLHLLRQPRWLLGTLAAGAGVCLHLLALSGAPLTVIQPIGVTGLLFAIVLSALFNHQRVRPSQIIAGVAVMAGLIGVLLTFPHGSELPVMPTGVALVLTGATLSAGLAVYLTAHWMPSGARAIALALAGGTAMGATSGLARVITANAVADWTTVVGWLTLLAVVLAAFGGLLMQNAYRTGHFAAAYATLLITDPVVSVGIGAILLGEGAPETPADQVGAFAFAALAMAGTIALARTRHRNPEAKGAAAHTSTTRTRDR</sequence>
<feature type="transmembrane region" description="Helical" evidence="5">
    <location>
        <begin position="256"/>
        <end position="273"/>
    </location>
</feature>
<feature type="transmembrane region" description="Helical" evidence="5">
    <location>
        <begin position="132"/>
        <end position="150"/>
    </location>
</feature>
<comment type="subcellular location">
    <subcellularLocation>
        <location evidence="1">Membrane</location>
        <topology evidence="1">Multi-pass membrane protein</topology>
    </subcellularLocation>
</comment>
<evidence type="ECO:0000313" key="7">
    <source>
        <dbReference type="Proteomes" id="UP000184452"/>
    </source>
</evidence>